<evidence type="ECO:0000256" key="1">
    <source>
        <dbReference type="ARBA" id="ARBA00009232"/>
    </source>
</evidence>
<evidence type="ECO:0000256" key="5">
    <source>
        <dbReference type="HAMAP-Rule" id="MF_00527"/>
    </source>
</evidence>
<dbReference type="SUPFAM" id="SSF50486">
    <property type="entry name" value="FMT C-terminal domain-like"/>
    <property type="match status" value="1"/>
</dbReference>
<dbReference type="Gene3D" id="3.10.300.10">
    <property type="entry name" value="Methylpurine-DNA glycosylase (MPG)"/>
    <property type="match status" value="1"/>
</dbReference>
<organism evidence="6 7">
    <name type="scientific">Lacicoccus alkaliphilus DSM 16010</name>
    <dbReference type="NCBI Taxonomy" id="1123231"/>
    <lineage>
        <taxon>Bacteria</taxon>
        <taxon>Bacillati</taxon>
        <taxon>Bacillota</taxon>
        <taxon>Bacilli</taxon>
        <taxon>Bacillales</taxon>
        <taxon>Salinicoccaceae</taxon>
        <taxon>Lacicoccus</taxon>
    </lineage>
</organism>
<dbReference type="PANTHER" id="PTHR10429">
    <property type="entry name" value="DNA-3-METHYLADENINE GLYCOSYLASE"/>
    <property type="match status" value="1"/>
</dbReference>
<keyword evidence="4 5" id="KW-0234">DNA repair</keyword>
<dbReference type="EMBL" id="FRCF01000016">
    <property type="protein sequence ID" value="SHM62436.1"/>
    <property type="molecule type" value="Genomic_DNA"/>
</dbReference>
<dbReference type="Pfam" id="PF02245">
    <property type="entry name" value="Pur_DNA_glyco"/>
    <property type="match status" value="1"/>
</dbReference>
<dbReference type="AlphaFoldDB" id="A0A1M7KB06"/>
<dbReference type="FunFam" id="3.10.300.10:FF:000001">
    <property type="entry name" value="Putative 3-methyladenine DNA glycosylase"/>
    <property type="match status" value="1"/>
</dbReference>
<name>A0A1M7KB06_9BACL</name>
<dbReference type="InterPro" id="IPR011034">
    <property type="entry name" value="Formyl_transferase-like_C_sf"/>
</dbReference>
<comment type="similarity">
    <text evidence="1 5">Belongs to the DNA glycosylase MPG family.</text>
</comment>
<dbReference type="OrthoDB" id="9794313at2"/>
<keyword evidence="3 5" id="KW-0378">Hydrolase</keyword>
<evidence type="ECO:0000313" key="6">
    <source>
        <dbReference type="EMBL" id="SHM62436.1"/>
    </source>
</evidence>
<protein>
    <recommendedName>
        <fullName evidence="5">Putative 3-methyladenine DNA glycosylase</fullName>
        <ecNumber evidence="5">3.2.2.-</ecNumber>
    </recommendedName>
</protein>
<dbReference type="EC" id="3.2.2.-" evidence="5"/>
<dbReference type="RefSeq" id="WP_072710896.1">
    <property type="nucleotide sequence ID" value="NZ_FRCF01000016.1"/>
</dbReference>
<dbReference type="GO" id="GO:0006284">
    <property type="term" value="P:base-excision repair"/>
    <property type="evidence" value="ECO:0007669"/>
    <property type="project" value="InterPro"/>
</dbReference>
<dbReference type="GO" id="GO:0003905">
    <property type="term" value="F:alkylbase DNA N-glycosylase activity"/>
    <property type="evidence" value="ECO:0007669"/>
    <property type="project" value="InterPro"/>
</dbReference>
<dbReference type="PANTHER" id="PTHR10429:SF0">
    <property type="entry name" value="DNA-3-METHYLADENINE GLYCOSYLASE"/>
    <property type="match status" value="1"/>
</dbReference>
<reference evidence="6 7" key="1">
    <citation type="submission" date="2016-11" db="EMBL/GenBank/DDBJ databases">
        <authorList>
            <person name="Jaros S."/>
            <person name="Januszkiewicz K."/>
            <person name="Wedrychowicz H."/>
        </authorList>
    </citation>
    <scope>NUCLEOTIDE SEQUENCE [LARGE SCALE GENOMIC DNA]</scope>
    <source>
        <strain evidence="6 7">DSM 16010</strain>
    </source>
</reference>
<keyword evidence="2 5" id="KW-0227">DNA damage</keyword>
<dbReference type="CDD" id="cd00540">
    <property type="entry name" value="AAG"/>
    <property type="match status" value="1"/>
</dbReference>
<keyword evidence="7" id="KW-1185">Reference proteome</keyword>
<evidence type="ECO:0000313" key="7">
    <source>
        <dbReference type="Proteomes" id="UP000184206"/>
    </source>
</evidence>
<evidence type="ECO:0000256" key="3">
    <source>
        <dbReference type="ARBA" id="ARBA00022801"/>
    </source>
</evidence>
<dbReference type="STRING" id="1123231.SAMN02745189_02498"/>
<proteinExistence type="inferred from homology"/>
<evidence type="ECO:0000256" key="4">
    <source>
        <dbReference type="ARBA" id="ARBA00023204"/>
    </source>
</evidence>
<dbReference type="NCBIfam" id="TIGR00567">
    <property type="entry name" value="3mg"/>
    <property type="match status" value="1"/>
</dbReference>
<accession>A0A1M7KB06</accession>
<dbReference type="Proteomes" id="UP000184206">
    <property type="component" value="Unassembled WGS sequence"/>
</dbReference>
<dbReference type="InterPro" id="IPR003180">
    <property type="entry name" value="MPG"/>
</dbReference>
<dbReference type="InterPro" id="IPR036995">
    <property type="entry name" value="MPG_sf"/>
</dbReference>
<dbReference type="GO" id="GO:0003677">
    <property type="term" value="F:DNA binding"/>
    <property type="evidence" value="ECO:0007669"/>
    <property type="project" value="InterPro"/>
</dbReference>
<sequence length="207" mass="23255">MEDKFQSDVDIGFLKKETLHAAKQLLGLEVVTRVGGEVTSGYITEVEAYLGVGDKAAHTFGGRRNRKNEMMYRPYGHVYVYTMHGHHCMNFLTRGNEPEGVLIRAVEPRLGIDVMKERRGREINLTDGPGKLTQSLGITRSAHNGMMLNNEVLILRHGRAPGNILATPRIGIDNKEEAADYLYRFIVEGNPHISRFKGRAAENHGWK</sequence>
<gene>
    <name evidence="6" type="ORF">SAMN02745189_02498</name>
</gene>
<dbReference type="HAMAP" id="MF_00527">
    <property type="entry name" value="3MGH"/>
    <property type="match status" value="1"/>
</dbReference>
<evidence type="ECO:0000256" key="2">
    <source>
        <dbReference type="ARBA" id="ARBA00022763"/>
    </source>
</evidence>